<dbReference type="Proteomes" id="UP000251241">
    <property type="component" value="Unassembled WGS sequence"/>
</dbReference>
<dbReference type="EMBL" id="UAUU01000011">
    <property type="protein sequence ID" value="SPZ92416.1"/>
    <property type="molecule type" value="Genomic_DNA"/>
</dbReference>
<name>A0A2X2JJU7_SPHMU</name>
<evidence type="ECO:0000313" key="2">
    <source>
        <dbReference type="Proteomes" id="UP000251241"/>
    </source>
</evidence>
<accession>A0A2X2JJU7</accession>
<protein>
    <submittedName>
        <fullName evidence="1">Uncharacterized protein</fullName>
    </submittedName>
</protein>
<reference evidence="1 2" key="1">
    <citation type="submission" date="2018-06" db="EMBL/GenBank/DDBJ databases">
        <authorList>
            <consortium name="Pathogen Informatics"/>
            <person name="Doyle S."/>
        </authorList>
    </citation>
    <scope>NUCLEOTIDE SEQUENCE [LARGE SCALE GENOMIC DNA]</scope>
    <source>
        <strain evidence="1 2">NCTC11343</strain>
    </source>
</reference>
<evidence type="ECO:0000313" key="1">
    <source>
        <dbReference type="EMBL" id="SPZ92416.1"/>
    </source>
</evidence>
<sequence length="30" mass="3538">MGISTEKNYKLKDFCYGKDNLSQRNTIELQ</sequence>
<gene>
    <name evidence="1" type="ORF">NCTC11343_04464</name>
</gene>
<dbReference type="AlphaFoldDB" id="A0A2X2JJU7"/>
<organism evidence="1 2">
    <name type="scientific">Sphingobacterium multivorum</name>
    <dbReference type="NCBI Taxonomy" id="28454"/>
    <lineage>
        <taxon>Bacteria</taxon>
        <taxon>Pseudomonadati</taxon>
        <taxon>Bacteroidota</taxon>
        <taxon>Sphingobacteriia</taxon>
        <taxon>Sphingobacteriales</taxon>
        <taxon>Sphingobacteriaceae</taxon>
        <taxon>Sphingobacterium</taxon>
    </lineage>
</organism>
<proteinExistence type="predicted"/>